<dbReference type="InterPro" id="IPR050678">
    <property type="entry name" value="DNA_Partitioning_ATPase"/>
</dbReference>
<dbReference type="PANTHER" id="PTHR13696:SF52">
    <property type="entry name" value="PARA FAMILY PROTEIN CT_582"/>
    <property type="match status" value="1"/>
</dbReference>
<reference evidence="2" key="1">
    <citation type="submission" date="2014-05" db="EMBL/GenBank/DDBJ databases">
        <title>The transcriptome of the halophilic microalga Tetraselmis sp. GSL018 isolated from the Great Salt Lake, Utah.</title>
        <authorList>
            <person name="Jinkerson R.E."/>
            <person name="D'Adamo S."/>
            <person name="Posewitz M.C."/>
        </authorList>
    </citation>
    <scope>NUCLEOTIDE SEQUENCE</scope>
    <source>
        <strain evidence="2">GSL018</strain>
    </source>
</reference>
<evidence type="ECO:0000313" key="2">
    <source>
        <dbReference type="EMBL" id="JAC81785.1"/>
    </source>
</evidence>
<name>A0A061SFW7_9CHLO</name>
<dbReference type="InterPro" id="IPR002586">
    <property type="entry name" value="CobQ/CobB/MinD/ParA_Nub-bd_dom"/>
</dbReference>
<gene>
    <name evidence="2" type="ORF">TSPGSL018_7149</name>
</gene>
<sequence length="510" mass="57226">MAMNGSRKRKWNEIEPVPSFQEYFKTLPPVVGEDMDAENAEPWENKLVKVLSYLGNSMKYKTTKDLFPIGTVAVVTALKDCINHQDGASTRTDSECDIASPFAGYFEKLYAPYDSYQENEVKPKHGKNLRVVFANQSHLQELERKLAAKNGASQEMMEYAAVEVGSIRANMRSSGADIVICDLGPNKGSLNHAVKASSDYLIPNHMAEQFSWQAWHDALQYEIPAILKTQKEVHERYNKYLDGEIEKLKQQIVHKGGESASVAKEDVLMKKVYERLKLKEDPPGILPNLIHNIKVMKEEAPSGVQTRRQKMLLDRMKPIACQMNFCKAMAETTDTATEEVLKTFIPLRTQVREQNGEHTDTAQWAMTIPFDRHSEPAMTLSMETGRALVDLDEGAITYHLDNFPDTYKNAEKKAIMESVQDAEVKYESLARVIEKLYESFREKPINENCAMIVSIVSGKGGVGKTCAASSLASCIARQKMKVVLVDLDSTASSSALYVTEDMIEETVDSI</sequence>
<dbReference type="PANTHER" id="PTHR13696">
    <property type="entry name" value="P-LOOP CONTAINING NUCLEOSIDE TRIPHOSPHATE HYDROLASE"/>
    <property type="match status" value="1"/>
</dbReference>
<dbReference type="InterPro" id="IPR027417">
    <property type="entry name" value="P-loop_NTPase"/>
</dbReference>
<accession>A0A061SFW7</accession>
<dbReference type="EMBL" id="GBEZ01003347">
    <property type="protein sequence ID" value="JAC81785.1"/>
    <property type="molecule type" value="Transcribed_RNA"/>
</dbReference>
<feature type="domain" description="CobQ/CobB/MinD/ParA nucleotide binding" evidence="1">
    <location>
        <begin position="454"/>
        <end position="504"/>
    </location>
</feature>
<organism evidence="2">
    <name type="scientific">Tetraselmis sp. GSL018</name>
    <dbReference type="NCBI Taxonomy" id="582737"/>
    <lineage>
        <taxon>Eukaryota</taxon>
        <taxon>Viridiplantae</taxon>
        <taxon>Chlorophyta</taxon>
        <taxon>core chlorophytes</taxon>
        <taxon>Chlorodendrophyceae</taxon>
        <taxon>Chlorodendrales</taxon>
        <taxon>Chlorodendraceae</taxon>
        <taxon>Tetraselmis</taxon>
    </lineage>
</organism>
<dbReference type="CDD" id="cd02042">
    <property type="entry name" value="ParAB_family"/>
    <property type="match status" value="1"/>
</dbReference>
<evidence type="ECO:0000259" key="1">
    <source>
        <dbReference type="Pfam" id="PF01656"/>
    </source>
</evidence>
<protein>
    <recommendedName>
        <fullName evidence="1">CobQ/CobB/MinD/ParA nucleotide binding domain-containing protein</fullName>
    </recommendedName>
</protein>
<dbReference type="Gene3D" id="3.40.50.300">
    <property type="entry name" value="P-loop containing nucleotide triphosphate hydrolases"/>
    <property type="match status" value="2"/>
</dbReference>
<dbReference type="Pfam" id="PF01656">
    <property type="entry name" value="CbiA"/>
    <property type="match status" value="1"/>
</dbReference>
<dbReference type="AlphaFoldDB" id="A0A061SFW7"/>
<proteinExistence type="predicted"/>
<dbReference type="SUPFAM" id="SSF52540">
    <property type="entry name" value="P-loop containing nucleoside triphosphate hydrolases"/>
    <property type="match status" value="1"/>
</dbReference>